<feature type="domain" description="HTH cro/C1-type" evidence="1">
    <location>
        <begin position="18"/>
        <end position="74"/>
    </location>
</feature>
<name>A0ABQ5NZN7_9ACTN</name>
<evidence type="ECO:0000313" key="2">
    <source>
        <dbReference type="EMBL" id="GLF95818.1"/>
    </source>
</evidence>
<dbReference type="EMBL" id="BSBI01000006">
    <property type="protein sequence ID" value="GLF95818.1"/>
    <property type="molecule type" value="Genomic_DNA"/>
</dbReference>
<dbReference type="Gene3D" id="1.10.260.40">
    <property type="entry name" value="lambda repressor-like DNA-binding domains"/>
    <property type="match status" value="1"/>
</dbReference>
<dbReference type="SUPFAM" id="SSF47413">
    <property type="entry name" value="lambda repressor-like DNA-binding domains"/>
    <property type="match status" value="1"/>
</dbReference>
<reference evidence="2 3" key="1">
    <citation type="submission" date="2022-10" db="EMBL/GenBank/DDBJ databases">
        <title>Draft genome sequence of Streptomyces sp. YSPA8.</title>
        <authorList>
            <person name="Moriuchi R."/>
            <person name="Dohra H."/>
            <person name="Yamamura H."/>
            <person name="Kodani S."/>
        </authorList>
    </citation>
    <scope>NUCLEOTIDE SEQUENCE [LARGE SCALE GENOMIC DNA]</scope>
    <source>
        <strain evidence="2 3">YSPA8</strain>
    </source>
</reference>
<comment type="caution">
    <text evidence="2">The sequence shown here is derived from an EMBL/GenBank/DDBJ whole genome shotgun (WGS) entry which is preliminary data.</text>
</comment>
<dbReference type="SMART" id="SM00530">
    <property type="entry name" value="HTH_XRE"/>
    <property type="match status" value="1"/>
</dbReference>
<evidence type="ECO:0000313" key="3">
    <source>
        <dbReference type="Proteomes" id="UP001291653"/>
    </source>
</evidence>
<evidence type="ECO:0000259" key="1">
    <source>
        <dbReference type="PROSITE" id="PS50943"/>
    </source>
</evidence>
<organism evidence="2 3">
    <name type="scientific">Streptomyces yaizuensis</name>
    <dbReference type="NCBI Taxonomy" id="2989713"/>
    <lineage>
        <taxon>Bacteria</taxon>
        <taxon>Bacillati</taxon>
        <taxon>Actinomycetota</taxon>
        <taxon>Actinomycetes</taxon>
        <taxon>Kitasatosporales</taxon>
        <taxon>Streptomycetaceae</taxon>
        <taxon>Streptomyces</taxon>
    </lineage>
</organism>
<dbReference type="InterPro" id="IPR010982">
    <property type="entry name" value="Lambda_DNA-bd_dom_sf"/>
</dbReference>
<keyword evidence="3" id="KW-1185">Reference proteome</keyword>
<accession>A0ABQ5NZN7</accession>
<protein>
    <submittedName>
        <fullName evidence="2">Helix-turn-helix domain-containing protein</fullName>
    </submittedName>
</protein>
<sequence>MSQDLPELPEELTTGERIRVLRERRGMSRAVLAGLVGRSPDWLKKIETGARELRSITHLVHLAQALRISDVSRLTGGDLAVPVDSVGKLSHSCVPAIRTAMHAVSVVRSDRAPESPVVLRGRVDAAWRLWHRSRHQRTEVGALLPELIRDAHLCLRAHEGSERRSAHATTADLYRLVQRLLAHICEPELYWVALDRGRAHSEEADDPVSLALAAWSTAIGQRAAGYGEEAVRTDESGMELLRARLADGDTDADVLGVYGALNLQAAISCGLDGRAGEAERYLAEADRTAARLPAGYTHTPSAFDAANVAIHGVSVGVGLLTPGEALRRAESIDPASVGSLERRSRLLLDIAAGHAQKQETVAALHYLGHAFRVTPEGIRYVPMARGLAAELARTANGPLRAEAVSLAESIGVAA</sequence>
<dbReference type="Proteomes" id="UP001291653">
    <property type="component" value="Unassembled WGS sequence"/>
</dbReference>
<dbReference type="InterPro" id="IPR001387">
    <property type="entry name" value="Cro/C1-type_HTH"/>
</dbReference>
<dbReference type="RefSeq" id="WP_323447871.1">
    <property type="nucleotide sequence ID" value="NZ_BSBI01000006.1"/>
</dbReference>
<dbReference type="PROSITE" id="PS50943">
    <property type="entry name" value="HTH_CROC1"/>
    <property type="match status" value="1"/>
</dbReference>
<gene>
    <name evidence="2" type="ORF">SYYSPA8_15995</name>
</gene>
<proteinExistence type="predicted"/>
<dbReference type="CDD" id="cd00093">
    <property type="entry name" value="HTH_XRE"/>
    <property type="match status" value="1"/>
</dbReference>
<dbReference type="Pfam" id="PF13560">
    <property type="entry name" value="HTH_31"/>
    <property type="match status" value="1"/>
</dbReference>